<dbReference type="Proteomes" id="UP000682951">
    <property type="component" value="Unassembled WGS sequence"/>
</dbReference>
<comment type="caution">
    <text evidence="1">The sequence shown here is derived from an EMBL/GenBank/DDBJ whole genome shotgun (WGS) entry which is preliminary data.</text>
</comment>
<gene>
    <name evidence="1" type="ORF">KDD93_03935</name>
</gene>
<keyword evidence="2" id="KW-1185">Reference proteome</keyword>
<reference evidence="1 2" key="1">
    <citation type="submission" date="2021-04" db="EMBL/GenBank/DDBJ databases">
        <title>Molecular and phenotypic characterization and identification of bacterial isolates recovered from the Anatolian ground squirrels (Spermophilus xanthoprymnus) and which have the potential to form a new species in the Campylobacter genus.</title>
        <authorList>
            <person name="Aydin F."/>
            <person name="Abay S."/>
            <person name="Kayman T."/>
            <person name="Karakaya E."/>
            <person name="Mustak H.K."/>
            <person name="Mustak I.B."/>
            <person name="Bilgin N."/>
            <person name="Duzler A."/>
            <person name="Sahin O."/>
            <person name="Guran O."/>
            <person name="Saticioglu I.B."/>
        </authorList>
    </citation>
    <scope>NUCLEOTIDE SEQUENCE [LARGE SCALE GENOMIC DNA]</scope>
    <source>
        <strain evidence="2">faydin-G24</strain>
    </source>
</reference>
<protein>
    <recommendedName>
        <fullName evidence="3">AsmA family protein</fullName>
    </recommendedName>
</protein>
<dbReference type="RefSeq" id="WP_212141809.1">
    <property type="nucleotide sequence ID" value="NZ_JAGSSW010000003.1"/>
</dbReference>
<sequence length="674" mass="73051">MKKIIYILVALLIVLGFAIGLIFTSSGNAMIANLLQNKAKENGVELSFSKFMLGLNSIDTVAIINGEITVNLNGKFSIFSQNLNLNYNILANNLKSANLNLKNPINLNGTIVGKLNDLNIKGAGTALGSNADFNVNLKEYKPLILNINAKKLNLSEALVLANQPNYANALLDITANINENNGKPNGIAEILLYDGTLNSNLIAKKHNISLSKDLKFKSAINVDINGDMVNAKSMLLSEILNLKTTSSTYNIAKNELTSDFDVDVQNLANLQSIIGQKLNGSIKAKGKISMKNNKLDSLNTDINTLSGVIKASLNGEKLNATFDKISLTQILKMIDQPIYANADINGVVAFDSLTNLKGKVKLKTQNGKLNAAELKKSANIELDKDEKFDLDTDISLAKNVADFRANLATELMNLNDIKGSFDITNSELKLTTNVNVDKLKKLAPITKMQLNGKLNADITVNKNDKTLNAQIISNSLAEGKLNATLNNGNLTANLSGFTFKGLSALLGLEHIYDGLGDAKLSYDTTAQKGIFNVGINEGKLVASQLTNTIKMLSGRDITTEIYKNGEVAGEIDKSLINFNAKMSAKRSDINVTKGIFDTATGAINIPVDFRYEKTDAKINITGTNKAPKYSVSSDYLRGKAEKEIDKFLDRQLGKNNNSSNDTKDVVKGLLRSLF</sequence>
<evidence type="ECO:0000313" key="2">
    <source>
        <dbReference type="Proteomes" id="UP000682951"/>
    </source>
</evidence>
<accession>A0ABS5HHK2</accession>
<organism evidence="1 2">
    <name type="scientific">Campylobacter anatolicus</name>
    <dbReference type="NCBI Taxonomy" id="2829105"/>
    <lineage>
        <taxon>Bacteria</taxon>
        <taxon>Pseudomonadati</taxon>
        <taxon>Campylobacterota</taxon>
        <taxon>Epsilonproteobacteria</taxon>
        <taxon>Campylobacterales</taxon>
        <taxon>Campylobacteraceae</taxon>
        <taxon>Campylobacter</taxon>
    </lineage>
</organism>
<dbReference type="EMBL" id="JAGSSW010000003">
    <property type="protein sequence ID" value="MBR8463725.1"/>
    <property type="molecule type" value="Genomic_DNA"/>
</dbReference>
<proteinExistence type="predicted"/>
<name>A0ABS5HHK2_9BACT</name>
<evidence type="ECO:0000313" key="1">
    <source>
        <dbReference type="EMBL" id="MBR8463725.1"/>
    </source>
</evidence>
<evidence type="ECO:0008006" key="3">
    <source>
        <dbReference type="Google" id="ProtNLM"/>
    </source>
</evidence>